<dbReference type="Gene3D" id="3.30.360.10">
    <property type="entry name" value="Dihydrodipicolinate Reductase, domain 2"/>
    <property type="match status" value="1"/>
</dbReference>
<reference evidence="4 5" key="1">
    <citation type="submission" date="2019-02" db="EMBL/GenBank/DDBJ databases">
        <title>Deep-cultivation of Planctomycetes and their phenomic and genomic characterization uncovers novel biology.</title>
        <authorList>
            <person name="Wiegand S."/>
            <person name="Jogler M."/>
            <person name="Boedeker C."/>
            <person name="Pinto D."/>
            <person name="Vollmers J."/>
            <person name="Rivas-Marin E."/>
            <person name="Kohn T."/>
            <person name="Peeters S.H."/>
            <person name="Heuer A."/>
            <person name="Rast P."/>
            <person name="Oberbeckmann S."/>
            <person name="Bunk B."/>
            <person name="Jeske O."/>
            <person name="Meyerdierks A."/>
            <person name="Storesund J.E."/>
            <person name="Kallscheuer N."/>
            <person name="Luecker S."/>
            <person name="Lage O.M."/>
            <person name="Pohl T."/>
            <person name="Merkel B.J."/>
            <person name="Hornburger P."/>
            <person name="Mueller R.-W."/>
            <person name="Bruemmer F."/>
            <person name="Labrenz M."/>
            <person name="Spormann A.M."/>
            <person name="Op den Camp H."/>
            <person name="Overmann J."/>
            <person name="Amann R."/>
            <person name="Jetten M.S.M."/>
            <person name="Mascher T."/>
            <person name="Medema M.H."/>
            <person name="Devos D.P."/>
            <person name="Kaster A.-K."/>
            <person name="Ovreas L."/>
            <person name="Rohde M."/>
            <person name="Galperin M.Y."/>
            <person name="Jogler C."/>
        </authorList>
    </citation>
    <scope>NUCLEOTIDE SEQUENCE [LARGE SCALE GENOMIC DNA]</scope>
    <source>
        <strain evidence="4 5">Pla163</strain>
    </source>
</reference>
<dbReference type="EMBL" id="CP036290">
    <property type="protein sequence ID" value="QDU84434.1"/>
    <property type="molecule type" value="Genomic_DNA"/>
</dbReference>
<evidence type="ECO:0000256" key="1">
    <source>
        <dbReference type="ARBA" id="ARBA00023002"/>
    </source>
</evidence>
<dbReference type="PANTHER" id="PTHR11133:SF22">
    <property type="entry name" value="ALPHA-AMINOADIPIC SEMIALDEHYDE SYNTHASE, MITOCHONDRIAL"/>
    <property type="match status" value="1"/>
</dbReference>
<dbReference type="Proteomes" id="UP000319342">
    <property type="component" value="Chromosome"/>
</dbReference>
<evidence type="ECO:0000313" key="4">
    <source>
        <dbReference type="EMBL" id="QDU84434.1"/>
    </source>
</evidence>
<dbReference type="SUPFAM" id="SSF51735">
    <property type="entry name" value="NAD(P)-binding Rossmann-fold domains"/>
    <property type="match status" value="1"/>
</dbReference>
<evidence type="ECO:0000259" key="3">
    <source>
        <dbReference type="Pfam" id="PF16653"/>
    </source>
</evidence>
<dbReference type="InterPro" id="IPR051168">
    <property type="entry name" value="AASS"/>
</dbReference>
<sequence length="393" mass="42604">MTHYLVLGAGRQGTAVVHDLVEHGGATSITWVDSREASLQTSMRRVSQATGFKALRGQALDASDRRALMPLFTEAKVCVNALPYRYSLAMTQLALEGGTHYLDLGGNTEIVQEQLELHRAHHRGAELCVLPDCGLMPGLGNLLVALAVDELGPCSVVEVRCGGLPQDPKPPLDYMIVFSVAGLTNEYFGRAQVLRGGAVTEVPTFTELEEFEVEGLGPVEAFITSGGLSTTPQTFAGRIDELDYKTIRYRGHHGKFKVLLELGLLGEDPVRVGNADIVPRQLLHHQLEKHLTHPGAKDVTVLTMRAEAKPKKKGAQAPEGKRAIRARMLDVHDERTGYSSMERTTAFSATACAAMIARGDAVVGPGTLETAIDPHTFLRELATRGIEVTIERD</sequence>
<evidence type="ECO:0000313" key="5">
    <source>
        <dbReference type="Proteomes" id="UP000319342"/>
    </source>
</evidence>
<evidence type="ECO:0000259" key="2">
    <source>
        <dbReference type="Pfam" id="PF03435"/>
    </source>
</evidence>
<keyword evidence="5" id="KW-1185">Reference proteome</keyword>
<keyword evidence="1 4" id="KW-0560">Oxidoreductase</keyword>
<dbReference type="RefSeq" id="WP_419186426.1">
    <property type="nucleotide sequence ID" value="NZ_CP036290.1"/>
</dbReference>
<proteinExistence type="predicted"/>
<dbReference type="Gene3D" id="3.40.50.720">
    <property type="entry name" value="NAD(P)-binding Rossmann-like Domain"/>
    <property type="match status" value="1"/>
</dbReference>
<organism evidence="4 5">
    <name type="scientific">Rohdeia mirabilis</name>
    <dbReference type="NCBI Taxonomy" id="2528008"/>
    <lineage>
        <taxon>Bacteria</taxon>
        <taxon>Pseudomonadati</taxon>
        <taxon>Planctomycetota</taxon>
        <taxon>Planctomycetia</taxon>
        <taxon>Planctomycetia incertae sedis</taxon>
        <taxon>Rohdeia</taxon>
    </lineage>
</organism>
<dbReference type="AlphaFoldDB" id="A0A518CYX4"/>
<dbReference type="SUPFAM" id="SSF55347">
    <property type="entry name" value="Glyceraldehyde-3-phosphate dehydrogenase-like, C-terminal domain"/>
    <property type="match status" value="1"/>
</dbReference>
<dbReference type="GO" id="GO:0050303">
    <property type="term" value="F:lysine 6-dehydrogenase activity"/>
    <property type="evidence" value="ECO:0007669"/>
    <property type="project" value="UniProtKB-EC"/>
</dbReference>
<dbReference type="InterPro" id="IPR036291">
    <property type="entry name" value="NAD(P)-bd_dom_sf"/>
</dbReference>
<dbReference type="Pfam" id="PF16653">
    <property type="entry name" value="Sacchrp_dh_C"/>
    <property type="match status" value="1"/>
</dbReference>
<feature type="domain" description="Saccharopine dehydrogenase NADP binding" evidence="2">
    <location>
        <begin position="5"/>
        <end position="120"/>
    </location>
</feature>
<protein>
    <submittedName>
        <fullName evidence="4">Lysine 6-dehydrogenase</fullName>
        <ecNumber evidence="4">1.4.1.18</ecNumber>
    </submittedName>
</protein>
<gene>
    <name evidence="4" type="primary">lysDH</name>
    <name evidence="4" type="ORF">Pla163_15440</name>
</gene>
<dbReference type="InterPro" id="IPR005097">
    <property type="entry name" value="Sacchrp_dh_NADP-bd"/>
</dbReference>
<dbReference type="PANTHER" id="PTHR11133">
    <property type="entry name" value="SACCHAROPINE DEHYDROGENASE"/>
    <property type="match status" value="1"/>
</dbReference>
<dbReference type="EC" id="1.4.1.18" evidence="4"/>
<dbReference type="Pfam" id="PF03435">
    <property type="entry name" value="Sacchrp_dh_NADP"/>
    <property type="match status" value="1"/>
</dbReference>
<dbReference type="InterPro" id="IPR032095">
    <property type="entry name" value="Sacchrp_dh-like_C"/>
</dbReference>
<accession>A0A518CYX4</accession>
<name>A0A518CYX4_9BACT</name>
<feature type="domain" description="Saccharopine dehydrogenase-like C-terminal" evidence="3">
    <location>
        <begin position="134"/>
        <end position="386"/>
    </location>
</feature>